<dbReference type="InterPro" id="IPR001478">
    <property type="entry name" value="PDZ"/>
</dbReference>
<dbReference type="PANTHER" id="PTHR46221">
    <property type="entry name" value="FERM AND PDZ DOMAIN-CONTAINING PROTEIN FAMILY MEMBER"/>
    <property type="match status" value="1"/>
</dbReference>
<organism evidence="4 5">
    <name type="scientific">Ameiurus melas</name>
    <name type="common">Black bullhead</name>
    <name type="synonym">Silurus melas</name>
    <dbReference type="NCBI Taxonomy" id="219545"/>
    <lineage>
        <taxon>Eukaryota</taxon>
        <taxon>Metazoa</taxon>
        <taxon>Chordata</taxon>
        <taxon>Craniata</taxon>
        <taxon>Vertebrata</taxon>
        <taxon>Euteleostomi</taxon>
        <taxon>Actinopterygii</taxon>
        <taxon>Neopterygii</taxon>
        <taxon>Teleostei</taxon>
        <taxon>Ostariophysi</taxon>
        <taxon>Siluriformes</taxon>
        <taxon>Ictaluridae</taxon>
        <taxon>Ameiurus</taxon>
    </lineage>
</organism>
<evidence type="ECO:0000259" key="2">
    <source>
        <dbReference type="PROSITE" id="PS50057"/>
    </source>
</evidence>
<dbReference type="Proteomes" id="UP000593565">
    <property type="component" value="Unassembled WGS sequence"/>
</dbReference>
<feature type="region of interest" description="Disordered" evidence="1">
    <location>
        <begin position="792"/>
        <end position="813"/>
    </location>
</feature>
<dbReference type="CDD" id="cd14473">
    <property type="entry name" value="FERM_B-lobe"/>
    <property type="match status" value="1"/>
</dbReference>
<feature type="region of interest" description="Disordered" evidence="1">
    <location>
        <begin position="953"/>
        <end position="993"/>
    </location>
</feature>
<feature type="region of interest" description="Disordered" evidence="1">
    <location>
        <begin position="843"/>
        <end position="915"/>
    </location>
</feature>
<dbReference type="Gene3D" id="1.20.80.10">
    <property type="match status" value="1"/>
</dbReference>
<evidence type="ECO:0000256" key="1">
    <source>
        <dbReference type="SAM" id="MobiDB-lite"/>
    </source>
</evidence>
<dbReference type="PROSITE" id="PS50057">
    <property type="entry name" value="FERM_3"/>
    <property type="match status" value="1"/>
</dbReference>
<sequence>MEDRDRSRSPSRRTSKVEQVVGRWLRRSRESTSRERVLDDDGRGPDASPQEHRSCPVRVTVQIPLDPDLKSHGFTVSTHTPAQVEEVVAGGPADGKLFPGDQLVKINNVAVDDLSTEQAADVIKECQDTITMTVLRIAVGPKSSFITPEKRAKLKSNPVKVRFAEEVVVNGHSQGNSLLFLPNVLKVYLENGQTKAFKFEPKTTVKDIVMTLKEKLSISRIEHFSLVLEQQYSITKLFLLHEDEPIQEVVQKRETHDYRCLFRVCFMPKYPQELLEEDPVAFEYLYLQSVSDVLQERFAVEMKCNTAIRLAALHIQERLASTGQSPKTPLKTVMKDWGIESFVSSTLLKNMREKDLRKAISLHMKKILLQEHKHKAMTVNQARLHYLSEMSELKSYGGKSFSATMMLQDRESTVSLLVGAQYGVSQVINHKLSIMTTLTDFSSITRVELVTESERVSLVKIYMQDIKPITLLLESVPAKDLSCLVAGYCKVFIDPQICVFPWTAESKGHRISAEEGYVSRCCSDSEDSEVDALLVHARSSPTETDANITSVDSQVAGQEEEKTNAEEEEDAEDKSEKESVENGAGETKKVRLEDQAESAHADEGETVEPDAENHTLESEEEEPPCIIIVEDPPSEASDSFPTDSRFVTSMSSDSMDALEEDDFLTYFSTNSVSQLNGRDHYLRVDTRTPCPSKPDCQDGDFTEEPCSIDFPDDEFLCLAALSSIAECLPSPTEASEDEYSEQGDDDGQEAPEDVFESAEPARGEAMFTFNQGDVRCYYNICSNVTPDSGHVHARTASAHHTRAENREETERESVPVHILLPPPGFGDSSSDDEFFDAQEKFIHEEPLSAPMPKGRSRDASITKRTLSLSSIGTGAGERKKREGESKKRERTDQEKLKAETKNEVPRFRKRSRKRRSFMETEYTSLVSFPEKDRTKTYNRIPNHWLGRRHLSESHLGGPSNQSSCTTVSSLTNAEGEPAEMESKPITQSKPSHHLLNGNKISKASQRKQQVILMEPDSMEFKSVTEIMSTASSSIVAVRTSTEPKVKSNVTSSADGLEEESAVERLLDGHLFFGTPIRDYGHDALPLKINDQESLIEGPFQEPLLRKKSCSLPRLDQTPASSSLPLKVPTISFTQNPGMDRLDVVGLEMGIQKCPVEPKERKRRSQSMSAVSESSGLFCLTRRLCPQTEPAVLTVEPHSGDSSGDPFAQEPFSSVSVGRQCSSRILGRLSTSAMRGKIQDLPLYMSRSQEALASDSSLVDDAKQARRFSEDMTTTEVKSEELTEVVEEFGEVDRNNSYVEREQKRETEELSWTLKSPSVDPVKISPSSLVVTTLKPNGPWGVVTSQEISGLQAGSSRRVGAHSQPLTHYESKPTNTQPQALPGPNLHAKPDLTCSSMLASVCETVIESAETPMEVCGCQSAYTNCFSSVLDNGSFDDELTVYEFSCRTQQSMRDRVVAVTSIPSSLSGSSSSFSPSSPLPAFSRVVLPPSSSAELGPLLSPLDCFLSDPHGDAITALLAQHYPLPPTGFLALQRDVDTLLTVLDGATKDQDCIQEHPRDTCADHFSENKRRLHVEARGFLAGCQQVVKAGQTPAETLNALADSFHSLVQLTAVCLSFSSCQRCQERHSQTLSGLADVAQTYQEFARAAERLGMAAERRTCHELSIKLLARQCTALTTSVFCLTQLFRTLTAL</sequence>
<keyword evidence="5" id="KW-1185">Reference proteome</keyword>
<feature type="compositionally biased region" description="Polar residues" evidence="1">
    <location>
        <begin position="539"/>
        <end position="556"/>
    </location>
</feature>
<evidence type="ECO:0008006" key="6">
    <source>
        <dbReference type="Google" id="ProtNLM"/>
    </source>
</evidence>
<feature type="compositionally biased region" description="Basic and acidic residues" evidence="1">
    <location>
        <begin position="574"/>
        <end position="603"/>
    </location>
</feature>
<dbReference type="FunFam" id="2.30.29.30:FF:000066">
    <property type="entry name" value="FERM and PDZ domain-containing protein 4"/>
    <property type="match status" value="1"/>
</dbReference>
<dbReference type="PROSITE" id="PS50106">
    <property type="entry name" value="PDZ"/>
    <property type="match status" value="1"/>
</dbReference>
<feature type="domain" description="FERM" evidence="2">
    <location>
        <begin position="183"/>
        <end position="496"/>
    </location>
</feature>
<feature type="domain" description="PDZ" evidence="3">
    <location>
        <begin position="60"/>
        <end position="138"/>
    </location>
</feature>
<dbReference type="SUPFAM" id="SSF47031">
    <property type="entry name" value="Second domain of FERM"/>
    <property type="match status" value="1"/>
</dbReference>
<comment type="caution">
    <text evidence="4">The sequence shown here is derived from an EMBL/GenBank/DDBJ whole genome shotgun (WGS) entry which is preliminary data.</text>
</comment>
<dbReference type="EMBL" id="JAAGNN010000027">
    <property type="protein sequence ID" value="KAF4071650.1"/>
    <property type="molecule type" value="Genomic_DNA"/>
</dbReference>
<feature type="region of interest" description="Disordered" evidence="1">
    <location>
        <begin position="537"/>
        <end position="624"/>
    </location>
</feature>
<dbReference type="InterPro" id="IPR000299">
    <property type="entry name" value="FERM_domain"/>
</dbReference>
<feature type="compositionally biased region" description="Basic and acidic residues" evidence="1">
    <location>
        <begin position="801"/>
        <end position="813"/>
    </location>
</feature>
<dbReference type="SMART" id="SM00295">
    <property type="entry name" value="B41"/>
    <property type="match status" value="1"/>
</dbReference>
<dbReference type="Gene3D" id="2.30.29.30">
    <property type="entry name" value="Pleckstrin-homology domain (PH domain)/Phosphotyrosine-binding domain (PTB)"/>
    <property type="match status" value="1"/>
</dbReference>
<dbReference type="InterPro" id="IPR011993">
    <property type="entry name" value="PH-like_dom_sf"/>
</dbReference>
<dbReference type="SMART" id="SM00228">
    <property type="entry name" value="PDZ"/>
    <property type="match status" value="1"/>
</dbReference>
<feature type="compositionally biased region" description="Basic and acidic residues" evidence="1">
    <location>
        <begin position="876"/>
        <end position="906"/>
    </location>
</feature>
<feature type="region of interest" description="Disordered" evidence="1">
    <location>
        <begin position="729"/>
        <end position="756"/>
    </location>
</feature>
<dbReference type="InterPro" id="IPR041779">
    <property type="entry name" value="FRMPD1/3/4_FERM_C"/>
</dbReference>
<dbReference type="PANTHER" id="PTHR46221:SF2">
    <property type="entry name" value="FERM AND PDZ DOMAIN-CONTAINING PROTEIN 1"/>
    <property type="match status" value="1"/>
</dbReference>
<name>A0A7J5ZME0_AMEME</name>
<feature type="region of interest" description="Disordered" evidence="1">
    <location>
        <begin position="1350"/>
        <end position="1379"/>
    </location>
</feature>
<dbReference type="Gene3D" id="3.10.20.90">
    <property type="entry name" value="Phosphatidylinositol 3-kinase Catalytic Subunit, Chain A, domain 1"/>
    <property type="match status" value="1"/>
</dbReference>
<dbReference type="InterPro" id="IPR019748">
    <property type="entry name" value="FERM_central"/>
</dbReference>
<evidence type="ECO:0000313" key="4">
    <source>
        <dbReference type="EMBL" id="KAF4071650.1"/>
    </source>
</evidence>
<feature type="region of interest" description="Disordered" evidence="1">
    <location>
        <begin position="1"/>
        <end position="54"/>
    </location>
</feature>
<reference evidence="4 5" key="1">
    <citation type="submission" date="2020-02" db="EMBL/GenBank/DDBJ databases">
        <title>A chromosome-scale genome assembly of the black bullhead catfish (Ameiurus melas).</title>
        <authorList>
            <person name="Wen M."/>
            <person name="Zham M."/>
            <person name="Cabau C."/>
            <person name="Klopp C."/>
            <person name="Donnadieu C."/>
            <person name="Roques C."/>
            <person name="Bouchez O."/>
            <person name="Lampietro C."/>
            <person name="Jouanno E."/>
            <person name="Herpin A."/>
            <person name="Louis A."/>
            <person name="Berthelot C."/>
            <person name="Parey E."/>
            <person name="Roest-Crollius H."/>
            <person name="Braasch I."/>
            <person name="Postlethwait J."/>
            <person name="Robinson-Rechavi M."/>
            <person name="Echchiki A."/>
            <person name="Begum T."/>
            <person name="Montfort J."/>
            <person name="Schartl M."/>
            <person name="Bobe J."/>
            <person name="Guiguen Y."/>
        </authorList>
    </citation>
    <scope>NUCLEOTIDE SEQUENCE [LARGE SCALE GENOMIC DNA]</scope>
    <source>
        <strain evidence="4">M_S1</strain>
        <tissue evidence="4">Blood</tissue>
    </source>
</reference>
<dbReference type="SUPFAM" id="SSF50156">
    <property type="entry name" value="PDZ domain-like"/>
    <property type="match status" value="1"/>
</dbReference>
<feature type="compositionally biased region" description="Polar residues" evidence="1">
    <location>
        <begin position="862"/>
        <end position="871"/>
    </location>
</feature>
<accession>A0A7J5ZME0</accession>
<evidence type="ECO:0000313" key="5">
    <source>
        <dbReference type="Proteomes" id="UP000593565"/>
    </source>
</evidence>
<dbReference type="InterPro" id="IPR029071">
    <property type="entry name" value="Ubiquitin-like_domsf"/>
</dbReference>
<dbReference type="InterPro" id="IPR035963">
    <property type="entry name" value="FERM_2"/>
</dbReference>
<dbReference type="Pfam" id="PF00373">
    <property type="entry name" value="FERM_M"/>
    <property type="match status" value="1"/>
</dbReference>
<protein>
    <recommendedName>
        <fullName evidence="6">FERM and PDZ domain-containing protein 1</fullName>
    </recommendedName>
</protein>
<gene>
    <name evidence="4" type="ORF">AMELA_G00275770</name>
</gene>
<dbReference type="InterPro" id="IPR019749">
    <property type="entry name" value="Band_41_domain"/>
</dbReference>
<evidence type="ECO:0000259" key="3">
    <source>
        <dbReference type="PROSITE" id="PS50106"/>
    </source>
</evidence>
<feature type="compositionally biased region" description="Polar residues" evidence="1">
    <location>
        <begin position="958"/>
        <end position="972"/>
    </location>
</feature>
<dbReference type="Pfam" id="PF21989">
    <property type="entry name" value="RA_2"/>
    <property type="match status" value="1"/>
</dbReference>
<dbReference type="Pfam" id="PF00595">
    <property type="entry name" value="PDZ"/>
    <property type="match status" value="1"/>
</dbReference>
<feature type="compositionally biased region" description="Basic and acidic residues" evidence="1">
    <location>
        <begin position="27"/>
        <end position="54"/>
    </location>
</feature>
<proteinExistence type="predicted"/>
<dbReference type="CDD" id="cd13183">
    <property type="entry name" value="FERM_C_FRMPD1_FRMPD3_FRMPD4"/>
    <property type="match status" value="1"/>
</dbReference>
<dbReference type="InterPro" id="IPR014352">
    <property type="entry name" value="FERM/acyl-CoA-bd_prot_sf"/>
</dbReference>
<dbReference type="SUPFAM" id="SSF54236">
    <property type="entry name" value="Ubiquitin-like"/>
    <property type="match status" value="1"/>
</dbReference>
<dbReference type="SUPFAM" id="SSF50729">
    <property type="entry name" value="PH domain-like"/>
    <property type="match status" value="1"/>
</dbReference>
<feature type="compositionally biased region" description="Acidic residues" evidence="1">
    <location>
        <begin position="734"/>
        <end position="756"/>
    </location>
</feature>
<dbReference type="Gene3D" id="2.30.42.10">
    <property type="match status" value="1"/>
</dbReference>
<dbReference type="InterPro" id="IPR036034">
    <property type="entry name" value="PDZ_sf"/>
</dbReference>